<feature type="compositionally biased region" description="Basic residues" evidence="1">
    <location>
        <begin position="53"/>
        <end position="63"/>
    </location>
</feature>
<evidence type="ECO:0000256" key="1">
    <source>
        <dbReference type="SAM" id="MobiDB-lite"/>
    </source>
</evidence>
<accession>A0A537JBP9</accession>
<protein>
    <submittedName>
        <fullName evidence="2">Uncharacterized protein</fullName>
    </submittedName>
</protein>
<dbReference type="AlphaFoldDB" id="A0A537JBP9"/>
<organism evidence="2 3">
    <name type="scientific">Candidatus Segetimicrobium genomatis</name>
    <dbReference type="NCBI Taxonomy" id="2569760"/>
    <lineage>
        <taxon>Bacteria</taxon>
        <taxon>Bacillati</taxon>
        <taxon>Candidatus Sysuimicrobiota</taxon>
        <taxon>Candidatus Sysuimicrobiia</taxon>
        <taxon>Candidatus Sysuimicrobiales</taxon>
        <taxon>Candidatus Segetimicrobiaceae</taxon>
        <taxon>Candidatus Segetimicrobium</taxon>
    </lineage>
</organism>
<feature type="region of interest" description="Disordered" evidence="1">
    <location>
        <begin position="1"/>
        <end position="77"/>
    </location>
</feature>
<proteinExistence type="predicted"/>
<dbReference type="Proteomes" id="UP000318093">
    <property type="component" value="Unassembled WGS sequence"/>
</dbReference>
<gene>
    <name evidence="2" type="ORF">E6H03_07575</name>
</gene>
<dbReference type="EMBL" id="VBAN01000229">
    <property type="protein sequence ID" value="TMI80935.1"/>
    <property type="molecule type" value="Genomic_DNA"/>
</dbReference>
<sequence>MVAGDVPRPRDHGHGARREPPRRRGERPARPPRAVIVMSAPPPGPVSASPSRLMKRPTRRSRPPWRTTPRARPACAG</sequence>
<evidence type="ECO:0000313" key="2">
    <source>
        <dbReference type="EMBL" id="TMI80935.1"/>
    </source>
</evidence>
<comment type="caution">
    <text evidence="2">The sequence shown here is derived from an EMBL/GenBank/DDBJ whole genome shotgun (WGS) entry which is preliminary data.</text>
</comment>
<evidence type="ECO:0000313" key="3">
    <source>
        <dbReference type="Proteomes" id="UP000318093"/>
    </source>
</evidence>
<feature type="compositionally biased region" description="Basic and acidic residues" evidence="1">
    <location>
        <begin position="7"/>
        <end position="29"/>
    </location>
</feature>
<reference evidence="2 3" key="1">
    <citation type="journal article" date="2019" name="Nat. Microbiol.">
        <title>Mediterranean grassland soil C-N compound turnover is dependent on rainfall and depth, and is mediated by genomically divergent microorganisms.</title>
        <authorList>
            <person name="Diamond S."/>
            <person name="Andeer P.F."/>
            <person name="Li Z."/>
            <person name="Crits-Christoph A."/>
            <person name="Burstein D."/>
            <person name="Anantharaman K."/>
            <person name="Lane K.R."/>
            <person name="Thomas B.C."/>
            <person name="Pan C."/>
            <person name="Northen T.R."/>
            <person name="Banfield J.F."/>
        </authorList>
    </citation>
    <scope>NUCLEOTIDE SEQUENCE [LARGE SCALE GENOMIC DNA]</scope>
    <source>
        <strain evidence="2">NP_6</strain>
    </source>
</reference>
<name>A0A537JBP9_9BACT</name>
<feature type="compositionally biased region" description="Low complexity" evidence="1">
    <location>
        <begin position="64"/>
        <end position="77"/>
    </location>
</feature>